<accession>A0AAD8IPI2</accession>
<reference evidence="1" key="2">
    <citation type="submission" date="2023-05" db="EMBL/GenBank/DDBJ databases">
        <authorList>
            <person name="Schelkunov M.I."/>
        </authorList>
    </citation>
    <scope>NUCLEOTIDE SEQUENCE</scope>
    <source>
        <strain evidence="1">Hsosn_3</strain>
        <tissue evidence="1">Leaf</tissue>
    </source>
</reference>
<organism evidence="1 2">
    <name type="scientific">Heracleum sosnowskyi</name>
    <dbReference type="NCBI Taxonomy" id="360622"/>
    <lineage>
        <taxon>Eukaryota</taxon>
        <taxon>Viridiplantae</taxon>
        <taxon>Streptophyta</taxon>
        <taxon>Embryophyta</taxon>
        <taxon>Tracheophyta</taxon>
        <taxon>Spermatophyta</taxon>
        <taxon>Magnoliopsida</taxon>
        <taxon>eudicotyledons</taxon>
        <taxon>Gunneridae</taxon>
        <taxon>Pentapetalae</taxon>
        <taxon>asterids</taxon>
        <taxon>campanulids</taxon>
        <taxon>Apiales</taxon>
        <taxon>Apiaceae</taxon>
        <taxon>Apioideae</taxon>
        <taxon>apioid superclade</taxon>
        <taxon>Tordylieae</taxon>
        <taxon>Tordyliinae</taxon>
        <taxon>Heracleum</taxon>
    </lineage>
</organism>
<proteinExistence type="predicted"/>
<sequence length="150" mass="17112">MVPNPFSGALSTFYSFSNTVSTLYPYFRGFSISFDIGSRSRMCGKSGCRGYKNVNQFELRLQSEKCLKSGGKAVEEVDQLPQKEVTDAEERKSYTVSKKLNLQSNENIMAAGADVQNSNSHMKRRRSRRRISWMKLRKQLLKSFMSTKSP</sequence>
<evidence type="ECO:0000313" key="1">
    <source>
        <dbReference type="EMBL" id="KAK1387700.1"/>
    </source>
</evidence>
<comment type="caution">
    <text evidence="1">The sequence shown here is derived from an EMBL/GenBank/DDBJ whole genome shotgun (WGS) entry which is preliminary data.</text>
</comment>
<dbReference type="EMBL" id="JAUIZM010000004">
    <property type="protein sequence ID" value="KAK1387700.1"/>
    <property type="molecule type" value="Genomic_DNA"/>
</dbReference>
<dbReference type="Proteomes" id="UP001237642">
    <property type="component" value="Unassembled WGS sequence"/>
</dbReference>
<dbReference type="AlphaFoldDB" id="A0AAD8IPI2"/>
<reference evidence="1" key="1">
    <citation type="submission" date="2023-02" db="EMBL/GenBank/DDBJ databases">
        <title>Genome of toxic invasive species Heracleum sosnowskyi carries increased number of genes despite the absence of recent whole-genome duplications.</title>
        <authorList>
            <person name="Schelkunov M."/>
            <person name="Shtratnikova V."/>
            <person name="Makarenko M."/>
            <person name="Klepikova A."/>
            <person name="Omelchenko D."/>
            <person name="Novikova G."/>
            <person name="Obukhova E."/>
            <person name="Bogdanov V."/>
            <person name="Penin A."/>
            <person name="Logacheva M."/>
        </authorList>
    </citation>
    <scope>NUCLEOTIDE SEQUENCE</scope>
    <source>
        <strain evidence="1">Hsosn_3</strain>
        <tissue evidence="1">Leaf</tissue>
    </source>
</reference>
<keyword evidence="2" id="KW-1185">Reference proteome</keyword>
<gene>
    <name evidence="1" type="ORF">POM88_015878</name>
</gene>
<protein>
    <submittedName>
        <fullName evidence="1">Uncharacterized protein</fullName>
    </submittedName>
</protein>
<name>A0AAD8IPI2_9APIA</name>
<evidence type="ECO:0000313" key="2">
    <source>
        <dbReference type="Proteomes" id="UP001237642"/>
    </source>
</evidence>